<dbReference type="InParanoid" id="A0A3G9JJM6"/>
<gene>
    <name evidence="1" type="ORF">SG0102_01370</name>
</gene>
<accession>A0A3G9JJM6</accession>
<dbReference type="AlphaFoldDB" id="A0A3G9JJM6"/>
<name>A0A3G9JJM6_9FIRM</name>
<evidence type="ECO:0000313" key="1">
    <source>
        <dbReference type="EMBL" id="BBH25203.1"/>
    </source>
</evidence>
<dbReference type="OrthoDB" id="2020141at2"/>
<dbReference type="Proteomes" id="UP000268059">
    <property type="component" value="Chromosome"/>
</dbReference>
<evidence type="ECO:0000313" key="2">
    <source>
        <dbReference type="Proteomes" id="UP000268059"/>
    </source>
</evidence>
<organism evidence="1 2">
    <name type="scientific">Intestinibaculum porci</name>
    <dbReference type="NCBI Taxonomy" id="2487118"/>
    <lineage>
        <taxon>Bacteria</taxon>
        <taxon>Bacillati</taxon>
        <taxon>Bacillota</taxon>
        <taxon>Erysipelotrichia</taxon>
        <taxon>Erysipelotrichales</taxon>
        <taxon>Erysipelotrichaceae</taxon>
        <taxon>Intestinibaculum</taxon>
    </lineage>
</organism>
<proteinExistence type="predicted"/>
<dbReference type="RefSeq" id="WP_125118174.1">
    <property type="nucleotide sequence ID" value="NZ_AP019309.1"/>
</dbReference>
<evidence type="ECO:0008006" key="3">
    <source>
        <dbReference type="Google" id="ProtNLM"/>
    </source>
</evidence>
<protein>
    <recommendedName>
        <fullName evidence="3">HTH arsR-type domain-containing protein</fullName>
    </recommendedName>
</protein>
<dbReference type="KEGG" id="ebm:SG0102_01370"/>
<dbReference type="EMBL" id="AP019309">
    <property type="protein sequence ID" value="BBH25203.1"/>
    <property type="molecule type" value="Genomic_DNA"/>
</dbReference>
<sequence>MDRLVCKAIADSPDDLVKTIRQQINISSQKFSVYRNRLKEKGLIDTSRFGKVSFILPRFKEFIILQYELDAL</sequence>
<keyword evidence="2" id="KW-1185">Reference proteome</keyword>
<reference evidence="1 2" key="1">
    <citation type="submission" date="2018-11" db="EMBL/GenBank/DDBJ databases">
        <title>Novel Erysipelotrichaceae bacterium isolated from small intestine of a swine.</title>
        <authorList>
            <person name="Kim J.S."/>
            <person name="Choe H."/>
            <person name="Lee Y.R."/>
            <person name="Kim K.M."/>
            <person name="Park D.S."/>
        </authorList>
    </citation>
    <scope>NUCLEOTIDE SEQUENCE [LARGE SCALE GENOMIC DNA]</scope>
    <source>
        <strain evidence="1 2">SG0102</strain>
    </source>
</reference>